<name>A0A369QNR9_9BACT</name>
<dbReference type="PANTHER" id="PTHR38590">
    <property type="entry name" value="BLL0828 PROTEIN"/>
    <property type="match status" value="1"/>
</dbReference>
<dbReference type="InterPro" id="IPR047216">
    <property type="entry name" value="Endonuclease_DUF559_bact"/>
</dbReference>
<keyword evidence="2" id="KW-0436">Ligase</keyword>
<evidence type="ECO:0000313" key="3">
    <source>
        <dbReference type="Proteomes" id="UP000253919"/>
    </source>
</evidence>
<organism evidence="2 3">
    <name type="scientific">Adhaeribacter pallidiroseus</name>
    <dbReference type="NCBI Taxonomy" id="2072847"/>
    <lineage>
        <taxon>Bacteria</taxon>
        <taxon>Pseudomonadati</taxon>
        <taxon>Bacteroidota</taxon>
        <taxon>Cytophagia</taxon>
        <taxon>Cytophagales</taxon>
        <taxon>Hymenobacteraceae</taxon>
        <taxon>Adhaeribacter</taxon>
    </lineage>
</organism>
<sequence>MRQGQIHSVDYLLENRKQLRQNLTSAEARLWQALRGNKLVGRKFRRQHSIEDYIVDFYCPSEKLIIELDGLMHQQKDITLNDQERDVRLKQLGFIVLRFDNSAIIKDLEKVLATIKSHFRQE</sequence>
<proteinExistence type="predicted"/>
<dbReference type="EMBL" id="QASA01000001">
    <property type="protein sequence ID" value="RDC65335.1"/>
    <property type="molecule type" value="Genomic_DNA"/>
</dbReference>
<dbReference type="Gene3D" id="3.40.960.10">
    <property type="entry name" value="VSR Endonuclease"/>
    <property type="match status" value="1"/>
</dbReference>
<evidence type="ECO:0000259" key="1">
    <source>
        <dbReference type="Pfam" id="PF04480"/>
    </source>
</evidence>
<evidence type="ECO:0000313" key="2">
    <source>
        <dbReference type="EMBL" id="RDC65335.1"/>
    </source>
</evidence>
<dbReference type="EC" id="6.1.1.4" evidence="2"/>
<dbReference type="InterPro" id="IPR011335">
    <property type="entry name" value="Restrct_endonuc-II-like"/>
</dbReference>
<feature type="domain" description="DUF559" evidence="1">
    <location>
        <begin position="13"/>
        <end position="117"/>
    </location>
</feature>
<reference evidence="2 3" key="1">
    <citation type="submission" date="2018-04" db="EMBL/GenBank/DDBJ databases">
        <title>Adhaeribacter sp. HMF7616 genome sequencing and assembly.</title>
        <authorList>
            <person name="Kang H."/>
            <person name="Kang J."/>
            <person name="Cha I."/>
            <person name="Kim H."/>
            <person name="Joh K."/>
        </authorList>
    </citation>
    <scope>NUCLEOTIDE SEQUENCE [LARGE SCALE GENOMIC DNA]</scope>
    <source>
        <strain evidence="2 3">HMF7616</strain>
    </source>
</reference>
<dbReference type="GO" id="GO:0004823">
    <property type="term" value="F:leucine-tRNA ligase activity"/>
    <property type="evidence" value="ECO:0007669"/>
    <property type="project" value="UniProtKB-EC"/>
</dbReference>
<dbReference type="Pfam" id="PF04480">
    <property type="entry name" value="DUF559"/>
    <property type="match status" value="1"/>
</dbReference>
<dbReference type="InterPro" id="IPR007569">
    <property type="entry name" value="DUF559"/>
</dbReference>
<dbReference type="Proteomes" id="UP000253919">
    <property type="component" value="Unassembled WGS sequence"/>
</dbReference>
<protein>
    <submittedName>
        <fullName evidence="2">Leucine--tRNA ligase</fullName>
        <ecNumber evidence="2">6.1.1.4</ecNumber>
    </submittedName>
</protein>
<dbReference type="CDD" id="cd01038">
    <property type="entry name" value="Endonuclease_DUF559"/>
    <property type="match status" value="1"/>
</dbReference>
<keyword evidence="3" id="KW-1185">Reference proteome</keyword>
<gene>
    <name evidence="2" type="ORF">AHMF7616_03965</name>
</gene>
<dbReference type="SUPFAM" id="SSF52980">
    <property type="entry name" value="Restriction endonuclease-like"/>
    <property type="match status" value="1"/>
</dbReference>
<dbReference type="OrthoDB" id="9798754at2"/>
<accession>A0A369QNR9</accession>
<dbReference type="PANTHER" id="PTHR38590:SF1">
    <property type="entry name" value="BLL0828 PROTEIN"/>
    <property type="match status" value="1"/>
</dbReference>
<comment type="caution">
    <text evidence="2">The sequence shown here is derived from an EMBL/GenBank/DDBJ whole genome shotgun (WGS) entry which is preliminary data.</text>
</comment>
<dbReference type="AlphaFoldDB" id="A0A369QNR9"/>